<dbReference type="NCBIfam" id="NF001664">
    <property type="entry name" value="PRK00431.1-6"/>
    <property type="match status" value="1"/>
</dbReference>
<sequence>MCVNDFYKEMTLMLHPSNDIIMNAQQFFAADQSEANLVKLLHAVSIVLQEGAEVLIPTAADAPKGQLLLQTQTTDSGLEYMTAYSSKEAYEQGEPCNVISRPLVNYFEAILQMDGIAGIIFNPASPAPFNIQNQMLKELLADAQKNKAQNAISVWRGDITTLDCDAIVNAANSTLLGGGGVDGAIHRAAGPQLLEECKTLGGCPTGAAKITYGYNLPASYIIHTVGPIYNGKVEQRLELADCYKNSLELARKHHLHSIAFPAISTGAYAYPVDEAARIALLTCTEWINANADYGMSVVLTCFNSGVYNAYQELVKKAQNGELD</sequence>
<dbReference type="HOGENOM" id="CLU_074561_0_0_9"/>
<dbReference type="InterPro" id="IPR009839">
    <property type="entry name" value="SseB_N"/>
</dbReference>
<dbReference type="Proteomes" id="UP000004923">
    <property type="component" value="Unassembled WGS sequence"/>
</dbReference>
<organism evidence="2 3">
    <name type="scientific">Phascolarctobacterium succinatutens YIT 12067</name>
    <dbReference type="NCBI Taxonomy" id="626939"/>
    <lineage>
        <taxon>Bacteria</taxon>
        <taxon>Bacillati</taxon>
        <taxon>Bacillota</taxon>
        <taxon>Negativicutes</taxon>
        <taxon>Acidaminococcales</taxon>
        <taxon>Acidaminococcaceae</taxon>
        <taxon>Phascolarctobacterium</taxon>
    </lineage>
</organism>
<dbReference type="PANTHER" id="PTHR11106:SF27">
    <property type="entry name" value="MACRO DOMAIN-CONTAINING PROTEIN"/>
    <property type="match status" value="1"/>
</dbReference>
<evidence type="ECO:0000313" key="2">
    <source>
        <dbReference type="EMBL" id="EFY05775.1"/>
    </source>
</evidence>
<dbReference type="SMART" id="SM00506">
    <property type="entry name" value="A1pp"/>
    <property type="match status" value="1"/>
</dbReference>
<evidence type="ECO:0000313" key="3">
    <source>
        <dbReference type="Proteomes" id="UP000004923"/>
    </source>
</evidence>
<dbReference type="CDD" id="cd02908">
    <property type="entry name" value="Macro_OAADPr_deacetylase"/>
    <property type="match status" value="1"/>
</dbReference>
<dbReference type="Pfam" id="PF01661">
    <property type="entry name" value="Macro"/>
    <property type="match status" value="1"/>
</dbReference>
<reference evidence="2 3" key="1">
    <citation type="submission" date="2011-01" db="EMBL/GenBank/DDBJ databases">
        <authorList>
            <person name="Weinstock G."/>
            <person name="Sodergren E."/>
            <person name="Clifton S."/>
            <person name="Fulton L."/>
            <person name="Fulton B."/>
            <person name="Courtney L."/>
            <person name="Fronick C."/>
            <person name="Harrison M."/>
            <person name="Strong C."/>
            <person name="Farmer C."/>
            <person name="Delahaunty K."/>
            <person name="Markovic C."/>
            <person name="Hall O."/>
            <person name="Minx P."/>
            <person name="Tomlinson C."/>
            <person name="Mitreva M."/>
            <person name="Hou S."/>
            <person name="Chen J."/>
            <person name="Wollam A."/>
            <person name="Pepin K.H."/>
            <person name="Johnson M."/>
            <person name="Bhonagiri V."/>
            <person name="Zhang X."/>
            <person name="Suruliraj S."/>
            <person name="Warren W."/>
            <person name="Chinwalla A."/>
            <person name="Mardis E.R."/>
            <person name="Wilson R.K."/>
        </authorList>
    </citation>
    <scope>NUCLEOTIDE SEQUENCE [LARGE SCALE GENOMIC DNA]</scope>
    <source>
        <strain evidence="2 3">YIT 12067</strain>
    </source>
</reference>
<name>E8LBK3_9FIRM</name>
<dbReference type="Pfam" id="PF07179">
    <property type="entry name" value="SseB"/>
    <property type="match status" value="1"/>
</dbReference>
<proteinExistence type="predicted"/>
<keyword evidence="3" id="KW-1185">Reference proteome</keyword>
<dbReference type="SUPFAM" id="SSF52949">
    <property type="entry name" value="Macro domain-like"/>
    <property type="match status" value="1"/>
</dbReference>
<dbReference type="Gene3D" id="3.40.220.10">
    <property type="entry name" value="Leucine Aminopeptidase, subunit E, domain 1"/>
    <property type="match status" value="1"/>
</dbReference>
<dbReference type="InterPro" id="IPR043472">
    <property type="entry name" value="Macro_dom-like"/>
</dbReference>
<dbReference type="AlphaFoldDB" id="E8LBK3"/>
<gene>
    <name evidence="2" type="ORF">HMPREF9443_00214</name>
</gene>
<feature type="domain" description="Macro" evidence="1">
    <location>
        <begin position="139"/>
        <end position="318"/>
    </location>
</feature>
<dbReference type="EMBL" id="AEVN01000007">
    <property type="protein sequence ID" value="EFY05775.1"/>
    <property type="molecule type" value="Genomic_DNA"/>
</dbReference>
<dbReference type="PROSITE" id="PS51154">
    <property type="entry name" value="MACRO"/>
    <property type="match status" value="1"/>
</dbReference>
<dbReference type="eggNOG" id="COG2110">
    <property type="taxonomic scope" value="Bacteria"/>
</dbReference>
<dbReference type="InterPro" id="IPR002589">
    <property type="entry name" value="Macro_dom"/>
</dbReference>
<dbReference type="PANTHER" id="PTHR11106">
    <property type="entry name" value="GANGLIOSIDE INDUCED DIFFERENTIATION ASSOCIATED PROTEIN 2-RELATED"/>
    <property type="match status" value="1"/>
</dbReference>
<evidence type="ECO:0000259" key="1">
    <source>
        <dbReference type="PROSITE" id="PS51154"/>
    </source>
</evidence>
<accession>E8LBK3</accession>
<comment type="caution">
    <text evidence="2">The sequence shown here is derived from an EMBL/GenBank/DDBJ whole genome shotgun (WGS) entry which is preliminary data.</text>
</comment>
<protein>
    <submittedName>
        <fullName evidence="2">Macro domain protein</fullName>
    </submittedName>
</protein>